<dbReference type="AlphaFoldDB" id="A0A0Q0TGS9"/>
<dbReference type="RefSeq" id="WP_055065017.1">
    <property type="nucleotide sequence ID" value="NZ_LBGP01000018.1"/>
</dbReference>
<dbReference type="PANTHER" id="PTHR43798">
    <property type="entry name" value="MONOACYLGLYCEROL LIPASE"/>
    <property type="match status" value="1"/>
</dbReference>
<feature type="domain" description="AB hydrolase-1" evidence="1">
    <location>
        <begin position="30"/>
        <end position="185"/>
    </location>
</feature>
<sequence>MKLIETTYSLELGQLAAVEVGDAKMAEVSVIFIHGWLDNAASFFSLMQALHHLCPDLHLCAIDLPGHGLSSHRAGYYPFHDYIDDIDQLLLNLSPNKHVLVGHSLGALIASCYSAAFPEQVNGFVQIEGFGPLSEPATESVTRLRQGVRSRHALRNAKPRGYSSFDHALRHRALVNQLSGELLRPLVERGTYQHDEQWFWRHDLKLKADSLYRMTPEHAAQVRESIRCPQQVILGSQGFATLKQQAQNPEFATIPIATVTGGHHCHLEQPQAVAELIFGLVNKI</sequence>
<dbReference type="InterPro" id="IPR050266">
    <property type="entry name" value="AB_hydrolase_sf"/>
</dbReference>
<dbReference type="Gene3D" id="3.40.50.1820">
    <property type="entry name" value="alpha/beta hydrolase"/>
    <property type="match status" value="1"/>
</dbReference>
<name>A0A0Q0TGS9_VIBMT</name>
<reference evidence="2 3" key="1">
    <citation type="journal article" date="2015" name="Genome Biol. Evol.">
        <title>The Dynamics of Genetic Interactions between Vibrio metoecus and Vibrio cholerae, Two Close Relatives Co-Occurring in the Environment.</title>
        <authorList>
            <person name="Orata F.D."/>
            <person name="Kirchberger P.C."/>
            <person name="Meheust R."/>
            <person name="Barlow E.J."/>
            <person name="Tarr C.L."/>
            <person name="Boucher Y."/>
        </authorList>
    </citation>
    <scope>NUCLEOTIDE SEQUENCE [LARGE SCALE GENOMIC DNA]</scope>
    <source>
        <strain evidence="2 3">YB5B04</strain>
    </source>
</reference>
<accession>A0A0Q0TGS9</accession>
<organism evidence="2 3">
    <name type="scientific">Vibrio metoecus</name>
    <dbReference type="NCBI Taxonomy" id="1481663"/>
    <lineage>
        <taxon>Bacteria</taxon>
        <taxon>Pseudomonadati</taxon>
        <taxon>Pseudomonadota</taxon>
        <taxon>Gammaproteobacteria</taxon>
        <taxon>Vibrionales</taxon>
        <taxon>Vibrionaceae</taxon>
        <taxon>Vibrio</taxon>
    </lineage>
</organism>
<dbReference type="InterPro" id="IPR029058">
    <property type="entry name" value="AB_hydrolase_fold"/>
</dbReference>
<dbReference type="OrthoDB" id="149912at2"/>
<dbReference type="InterPro" id="IPR000639">
    <property type="entry name" value="Epox_hydrolase-like"/>
</dbReference>
<proteinExistence type="predicted"/>
<gene>
    <name evidence="2" type="ORF">XV92_13250</name>
</gene>
<dbReference type="EMBL" id="LBGP01000018">
    <property type="protein sequence ID" value="KQA99744.1"/>
    <property type="molecule type" value="Genomic_DNA"/>
</dbReference>
<evidence type="ECO:0000259" key="1">
    <source>
        <dbReference type="Pfam" id="PF00561"/>
    </source>
</evidence>
<dbReference type="GO" id="GO:0016787">
    <property type="term" value="F:hydrolase activity"/>
    <property type="evidence" value="ECO:0007669"/>
    <property type="project" value="UniProtKB-KW"/>
</dbReference>
<dbReference type="PANTHER" id="PTHR43798:SF33">
    <property type="entry name" value="HYDROLASE, PUTATIVE (AFU_ORTHOLOGUE AFUA_2G14860)-RELATED"/>
    <property type="match status" value="1"/>
</dbReference>
<dbReference type="SUPFAM" id="SSF53474">
    <property type="entry name" value="alpha/beta-Hydrolases"/>
    <property type="match status" value="1"/>
</dbReference>
<evidence type="ECO:0000313" key="2">
    <source>
        <dbReference type="EMBL" id="KQA99744.1"/>
    </source>
</evidence>
<dbReference type="Proteomes" id="UP000050491">
    <property type="component" value="Unassembled WGS sequence"/>
</dbReference>
<keyword evidence="2" id="KW-0378">Hydrolase</keyword>
<comment type="caution">
    <text evidence="2">The sequence shown here is derived from an EMBL/GenBank/DDBJ whole genome shotgun (WGS) entry which is preliminary data.</text>
</comment>
<dbReference type="GO" id="GO:0016020">
    <property type="term" value="C:membrane"/>
    <property type="evidence" value="ECO:0007669"/>
    <property type="project" value="TreeGrafter"/>
</dbReference>
<dbReference type="PRINTS" id="PR00412">
    <property type="entry name" value="EPOXHYDRLASE"/>
</dbReference>
<evidence type="ECO:0000313" key="3">
    <source>
        <dbReference type="Proteomes" id="UP000050491"/>
    </source>
</evidence>
<dbReference type="PATRIC" id="fig|1481663.12.peg.1448"/>
<dbReference type="InterPro" id="IPR000073">
    <property type="entry name" value="AB_hydrolase_1"/>
</dbReference>
<dbReference type="Pfam" id="PF00561">
    <property type="entry name" value="Abhydrolase_1"/>
    <property type="match status" value="1"/>
</dbReference>
<protein>
    <submittedName>
        <fullName evidence="2">Hydrolase</fullName>
    </submittedName>
</protein>